<dbReference type="SUPFAM" id="SSF52540">
    <property type="entry name" value="P-loop containing nucleoside triphosphate hydrolases"/>
    <property type="match status" value="1"/>
</dbReference>
<dbReference type="SMART" id="SM00382">
    <property type="entry name" value="AAA"/>
    <property type="match status" value="1"/>
</dbReference>
<evidence type="ECO:0000259" key="5">
    <source>
        <dbReference type="PROSITE" id="PS50893"/>
    </source>
</evidence>
<evidence type="ECO:0000256" key="1">
    <source>
        <dbReference type="ARBA" id="ARBA00005417"/>
    </source>
</evidence>
<dbReference type="PANTHER" id="PTHR42798">
    <property type="entry name" value="LIPOPROTEIN-RELEASING SYSTEM ATP-BINDING PROTEIN LOLD"/>
    <property type="match status" value="1"/>
</dbReference>
<dbReference type="Gene3D" id="3.40.50.300">
    <property type="entry name" value="P-loop containing nucleotide triphosphate hydrolases"/>
    <property type="match status" value="1"/>
</dbReference>
<feature type="domain" description="ABC transporter" evidence="5">
    <location>
        <begin position="1"/>
        <end position="215"/>
    </location>
</feature>
<dbReference type="GO" id="GO:0016887">
    <property type="term" value="F:ATP hydrolysis activity"/>
    <property type="evidence" value="ECO:0007669"/>
    <property type="project" value="InterPro"/>
</dbReference>
<dbReference type="InterPro" id="IPR003439">
    <property type="entry name" value="ABC_transporter-like_ATP-bd"/>
</dbReference>
<keyword evidence="3" id="KW-0547">Nucleotide-binding</keyword>
<dbReference type="InterPro" id="IPR003593">
    <property type="entry name" value="AAA+_ATPase"/>
</dbReference>
<name>A0A0S4XMZ6_9BACT</name>
<accession>A0A0S4XMZ6</accession>
<gene>
    <name evidence="6" type="primary">lolD</name>
    <name evidence="6" type="ORF">BN3087_200003</name>
</gene>
<evidence type="ECO:0000256" key="3">
    <source>
        <dbReference type="ARBA" id="ARBA00022741"/>
    </source>
</evidence>
<reference evidence="6" key="1">
    <citation type="submission" date="2015-11" db="EMBL/GenBank/DDBJ databases">
        <authorList>
            <person name="Zhang Y."/>
            <person name="Guo Z."/>
        </authorList>
    </citation>
    <scope>NUCLEOTIDE SEQUENCE</scope>
    <source>
        <strain evidence="6">BN30871</strain>
    </source>
</reference>
<dbReference type="InterPro" id="IPR017871">
    <property type="entry name" value="ABC_transporter-like_CS"/>
</dbReference>
<evidence type="ECO:0000313" key="6">
    <source>
        <dbReference type="EMBL" id="CUV65142.1"/>
    </source>
</evidence>
<dbReference type="Pfam" id="PF00005">
    <property type="entry name" value="ABC_tran"/>
    <property type="match status" value="1"/>
</dbReference>
<dbReference type="InterPro" id="IPR017911">
    <property type="entry name" value="MacB-like_ATP-bd"/>
</dbReference>
<proteinExistence type="inferred from homology"/>
<dbReference type="CDD" id="cd03255">
    <property type="entry name" value="ABC_MJ0796_LolCDE_FtsE"/>
    <property type="match status" value="1"/>
</dbReference>
<dbReference type="InterPro" id="IPR027417">
    <property type="entry name" value="P-loop_NTPase"/>
</dbReference>
<dbReference type="PROSITE" id="PS00211">
    <property type="entry name" value="ABC_TRANSPORTER_1"/>
    <property type="match status" value="1"/>
</dbReference>
<sequence>MQLIQAKGISHSFDYELFKNIDFELIPSKSIAIIGKSGSGKSTLLHILSSFLVPKSGKVIMLERELDKMSDEEMDKMRRFELGMIFQFHHLFKGMKAKENIEISSILSEKSIDYGILKSLEIDNLADQKTSELSGGQQQRVSIARVLAKKPKIIFADEPTGNLDKETAKLVMDVLIDYVKKENAGLVLVTHDKDVASMCDEVYELENQNLSMILSK</sequence>
<comment type="similarity">
    <text evidence="1">Belongs to the ABC transporter superfamily.</text>
</comment>
<keyword evidence="2" id="KW-0813">Transport</keyword>
<keyword evidence="6" id="KW-0449">Lipoprotein</keyword>
<dbReference type="EMBL" id="FAXN01000019">
    <property type="protein sequence ID" value="CUV65142.1"/>
    <property type="molecule type" value="Genomic_DNA"/>
</dbReference>
<keyword evidence="4 6" id="KW-0067">ATP-binding</keyword>
<dbReference type="AlphaFoldDB" id="A0A0S4XMZ6"/>
<dbReference type="PANTHER" id="PTHR42798:SF2">
    <property type="entry name" value="ABC TRANSPORTER ATP-BINDING PROTEIN MG467-RELATED"/>
    <property type="match status" value="1"/>
</dbReference>
<dbReference type="GO" id="GO:0005524">
    <property type="term" value="F:ATP binding"/>
    <property type="evidence" value="ECO:0007669"/>
    <property type="project" value="UniProtKB-KW"/>
</dbReference>
<protein>
    <submittedName>
        <fullName evidence="6">ABC-type transport system, ATP binding protein putative lipoprotein-releasing system ATP-binding protein LolD</fullName>
    </submittedName>
</protein>
<evidence type="ECO:0000256" key="4">
    <source>
        <dbReference type="ARBA" id="ARBA00022840"/>
    </source>
</evidence>
<organism evidence="6">
    <name type="scientific">Sulfurovum sp. enrichment culture clone C5</name>
    <dbReference type="NCBI Taxonomy" id="497650"/>
    <lineage>
        <taxon>Bacteria</taxon>
        <taxon>Pseudomonadati</taxon>
        <taxon>Campylobacterota</taxon>
        <taxon>Epsilonproteobacteria</taxon>
        <taxon>Campylobacterales</taxon>
        <taxon>Sulfurovaceae</taxon>
        <taxon>Sulfurovum</taxon>
        <taxon>environmental samples</taxon>
    </lineage>
</organism>
<evidence type="ECO:0000256" key="2">
    <source>
        <dbReference type="ARBA" id="ARBA00022448"/>
    </source>
</evidence>
<dbReference type="PROSITE" id="PS50893">
    <property type="entry name" value="ABC_TRANSPORTER_2"/>
    <property type="match status" value="1"/>
</dbReference>